<accession>A0A4R6C645</accession>
<keyword evidence="10 17" id="KW-0732">Signal</keyword>
<evidence type="ECO:0000259" key="18">
    <source>
        <dbReference type="PROSITE" id="PS51780"/>
    </source>
</evidence>
<dbReference type="Pfam" id="PF01510">
    <property type="entry name" value="Amidase_2"/>
    <property type="match status" value="1"/>
</dbReference>
<dbReference type="SMART" id="SM00047">
    <property type="entry name" value="LYZ2"/>
    <property type="match status" value="1"/>
</dbReference>
<feature type="domain" description="GW" evidence="18">
    <location>
        <begin position="546"/>
        <end position="621"/>
    </location>
</feature>
<dbReference type="InterPro" id="IPR036505">
    <property type="entry name" value="Amidase/PGRP_sf"/>
</dbReference>
<keyword evidence="13" id="KW-0511">Multifunctional enzyme</keyword>
<dbReference type="PROSITE" id="PS51780">
    <property type="entry name" value="GW"/>
    <property type="match status" value="7"/>
</dbReference>
<dbReference type="GO" id="GO:0071555">
    <property type="term" value="P:cell wall organization"/>
    <property type="evidence" value="ECO:0007669"/>
    <property type="project" value="UniProtKB-KW"/>
</dbReference>
<dbReference type="GO" id="GO:0005576">
    <property type="term" value="C:extracellular region"/>
    <property type="evidence" value="ECO:0007669"/>
    <property type="project" value="UniProtKB-SubCell"/>
</dbReference>
<name>A0A4R6C645_9STAP</name>
<dbReference type="Proteomes" id="UP000294865">
    <property type="component" value="Unassembled WGS sequence"/>
</dbReference>
<feature type="domain" description="GW" evidence="18">
    <location>
        <begin position="802"/>
        <end position="876"/>
    </location>
</feature>
<dbReference type="EC" id="3.2.1.96" evidence="7"/>
<evidence type="ECO:0000256" key="14">
    <source>
        <dbReference type="ARBA" id="ARBA00023316"/>
    </source>
</evidence>
<comment type="similarity">
    <text evidence="4">In the C-terminal section; belongs to the glycosyl hydrolase 73 family.</text>
</comment>
<evidence type="ECO:0000256" key="10">
    <source>
        <dbReference type="ARBA" id="ARBA00022729"/>
    </source>
</evidence>
<feature type="compositionally biased region" description="Low complexity" evidence="16">
    <location>
        <begin position="213"/>
        <end position="225"/>
    </location>
</feature>
<evidence type="ECO:0000256" key="1">
    <source>
        <dbReference type="ARBA" id="ARBA00001561"/>
    </source>
</evidence>
<comment type="subunit">
    <text evidence="5">Oligomer; forms a ring structure at the cell surface which is important for efficient partitioning of daughter cells after cell division.</text>
</comment>
<evidence type="ECO:0000256" key="16">
    <source>
        <dbReference type="SAM" id="MobiDB-lite"/>
    </source>
</evidence>
<dbReference type="RefSeq" id="WP_133419633.1">
    <property type="nucleotide sequence ID" value="NZ_SDQG01000002.1"/>
</dbReference>
<evidence type="ECO:0000256" key="2">
    <source>
        <dbReference type="ARBA" id="ARBA00004613"/>
    </source>
</evidence>
<evidence type="ECO:0000256" key="3">
    <source>
        <dbReference type="ARBA" id="ARBA00006088"/>
    </source>
</evidence>
<dbReference type="SMART" id="SM00644">
    <property type="entry name" value="Ami_2"/>
    <property type="match status" value="1"/>
</dbReference>
<dbReference type="Gene3D" id="1.10.530.10">
    <property type="match status" value="1"/>
</dbReference>
<comment type="subcellular location">
    <subcellularLocation>
        <location evidence="2">Secreted</location>
    </subcellularLocation>
</comment>
<evidence type="ECO:0000256" key="6">
    <source>
        <dbReference type="ARBA" id="ARBA00011901"/>
    </source>
</evidence>
<dbReference type="GO" id="GO:0033925">
    <property type="term" value="F:mannosyl-glycoprotein endo-beta-N-acetylglucosaminidase activity"/>
    <property type="evidence" value="ECO:0007669"/>
    <property type="project" value="UniProtKB-EC"/>
</dbReference>
<dbReference type="SUPFAM" id="SSF55846">
    <property type="entry name" value="N-acetylmuramoyl-L-alanine amidase-like"/>
    <property type="match status" value="1"/>
</dbReference>
<keyword evidence="14" id="KW-0961">Cell wall biogenesis/degradation</keyword>
<dbReference type="InterPro" id="IPR025987">
    <property type="entry name" value="GW_dom"/>
</dbReference>
<proteinExistence type="inferred from homology"/>
<comment type="catalytic activity">
    <reaction evidence="15">
        <text>an N(4)-(oligosaccharide-(1-&gt;3)-[oligosaccharide-(1-&gt;6)]-beta-D-Man-(1-&gt;4)-beta-D-GlcNAc-(1-&gt;4)-alpha-D-GlcNAc)-L-asparaginyl-[protein] + H2O = an oligosaccharide-(1-&gt;3)-[oligosaccharide-(1-&gt;6)]-beta-D-Man-(1-&gt;4)-D-GlcNAc + N(4)-(N-acetyl-beta-D-glucosaminyl)-L-asparaginyl-[protein]</text>
        <dbReference type="Rhea" id="RHEA:73067"/>
        <dbReference type="Rhea" id="RHEA-COMP:12603"/>
        <dbReference type="Rhea" id="RHEA-COMP:18176"/>
        <dbReference type="ChEBI" id="CHEBI:15377"/>
        <dbReference type="ChEBI" id="CHEBI:132248"/>
        <dbReference type="ChEBI" id="CHEBI:192714"/>
        <dbReference type="ChEBI" id="CHEBI:192715"/>
        <dbReference type="EC" id="3.2.1.96"/>
    </reaction>
</comment>
<keyword evidence="9" id="KW-0964">Secreted</keyword>
<feature type="domain" description="GW" evidence="18">
    <location>
        <begin position="461"/>
        <end position="544"/>
    </location>
</feature>
<keyword evidence="12" id="KW-0378">Hydrolase</keyword>
<dbReference type="SUPFAM" id="SSF82057">
    <property type="entry name" value="Prokaryotic SH3-related domain"/>
    <property type="match status" value="1"/>
</dbReference>
<feature type="compositionally biased region" description="Low complexity" evidence="16">
    <location>
        <begin position="85"/>
        <end position="159"/>
    </location>
</feature>
<reference evidence="19 20" key="1">
    <citation type="submission" date="2019-01" db="EMBL/GenBank/DDBJ databases">
        <title>Draft genome sequences of Macrococcus caseolyticus, Macrococcus canis, Macrococcus bohemicus and Macrococcus goetzii.</title>
        <authorList>
            <person name="Mazhar S."/>
            <person name="Altermann E."/>
            <person name="Hill C."/>
            <person name="Mcauliffe O."/>
        </authorList>
    </citation>
    <scope>NUCLEOTIDE SEQUENCE [LARGE SCALE GENOMIC DNA]</scope>
    <source>
        <strain evidence="19 20">DPC7162</strain>
    </source>
</reference>
<comment type="catalytic activity">
    <reaction evidence="1">
        <text>Hydrolyzes the link between N-acetylmuramoyl residues and L-amino acid residues in certain cell-wall glycopeptides.</text>
        <dbReference type="EC" id="3.5.1.28"/>
    </reaction>
</comment>
<evidence type="ECO:0000256" key="8">
    <source>
        <dbReference type="ARBA" id="ARBA00016987"/>
    </source>
</evidence>
<dbReference type="EC" id="3.5.1.28" evidence="6"/>
<dbReference type="EMBL" id="SDQG01000002">
    <property type="protein sequence ID" value="TDM17505.1"/>
    <property type="molecule type" value="Genomic_DNA"/>
</dbReference>
<evidence type="ECO:0000256" key="11">
    <source>
        <dbReference type="ARBA" id="ARBA00022737"/>
    </source>
</evidence>
<dbReference type="GO" id="GO:0004040">
    <property type="term" value="F:amidase activity"/>
    <property type="evidence" value="ECO:0007669"/>
    <property type="project" value="InterPro"/>
</dbReference>
<keyword evidence="11" id="KW-0677">Repeat</keyword>
<dbReference type="CDD" id="cd06583">
    <property type="entry name" value="PGRP"/>
    <property type="match status" value="1"/>
</dbReference>
<dbReference type="InterPro" id="IPR038200">
    <property type="entry name" value="GW_dom_sf"/>
</dbReference>
<feature type="signal peptide" evidence="17">
    <location>
        <begin position="1"/>
        <end position="26"/>
    </location>
</feature>
<feature type="chain" id="PRO_5020809471" description="Bifunctional autolysin" evidence="17">
    <location>
        <begin position="27"/>
        <end position="1356"/>
    </location>
</feature>
<protein>
    <recommendedName>
        <fullName evidence="8">Bifunctional autolysin</fullName>
        <ecNumber evidence="7">3.2.1.96</ecNumber>
        <ecNumber evidence="6">3.5.1.28</ecNumber>
    </recommendedName>
</protein>
<evidence type="ECO:0000313" key="20">
    <source>
        <dbReference type="Proteomes" id="UP000294865"/>
    </source>
</evidence>
<feature type="domain" description="GW" evidence="18">
    <location>
        <begin position="1031"/>
        <end position="1108"/>
    </location>
</feature>
<evidence type="ECO:0000256" key="13">
    <source>
        <dbReference type="ARBA" id="ARBA00023268"/>
    </source>
</evidence>
<evidence type="ECO:0000256" key="7">
    <source>
        <dbReference type="ARBA" id="ARBA00012566"/>
    </source>
</evidence>
<feature type="region of interest" description="Disordered" evidence="16">
    <location>
        <begin position="197"/>
        <end position="225"/>
    </location>
</feature>
<evidence type="ECO:0000256" key="12">
    <source>
        <dbReference type="ARBA" id="ARBA00022801"/>
    </source>
</evidence>
<dbReference type="InterPro" id="IPR002901">
    <property type="entry name" value="MGlyc_endo_b_GlcNAc-like_dom"/>
</dbReference>
<dbReference type="GO" id="GO:0008745">
    <property type="term" value="F:N-acetylmuramoyl-L-alanine amidase activity"/>
    <property type="evidence" value="ECO:0007669"/>
    <property type="project" value="UniProtKB-EC"/>
</dbReference>
<evidence type="ECO:0000256" key="15">
    <source>
        <dbReference type="ARBA" id="ARBA00034414"/>
    </source>
</evidence>
<sequence length="1356" mass="146032">MDNKFYYKTPAALLMMLAGGTTVAHAAEQAQVTPEKTQNDAVSATTAKTAATTDSTTTPQRPTAQATPVKTQTATVDVKSQYSLSQASKTATATTAQTTDATATSTASTTAPKTATTATSSTEKAPAVQVDTTTTTEQQPATDAKVNTSVASATAASTTEKPAVKTATPAAEKSVTAAQTVAKTAAESTTNTVTAANTAAPATTASQTKSVVTAPATKPATEATKSNVQTAAISLPGSIDESKVRTLTAKSPANMSVNEYIKYNNYQVPQYETRYFEGAPQIAYRNGVAKPEGIVAHETANPNSTIEGEISYMSRNINNAFVHAFVDDNNIIETANTDYLSWGAGGVSNPRNINVELVRVYGKDRFSKSVNNLADYLATNLLYYNLPVDNAHNDGQGTVWSHQAVSNYLGGTDHTDPVGWFAENNYTFDEFYSLVQEKYNYKLNGTKPTPPVTVQPTPPKPAETVKGTVTTSSAQMMARVNSTTAKVYSSVDSATGVNAGQKAGNTYYVNKKATLNGNTYYALTDETKTPRGWVKANDTTAVSRSAETAVTGNFNVNAQATNLYKTPWGTANQVVTNLKAHVGKKFTPAKKVTVGTTNYYFGTVNNLTGWINFNELTLNVPKPVVKPAPVAPQPIKVSSAQMIAKVKLPTSKIYTSVDQKTGANALDKANRTYYVNKKATYNGSTYYALSDEANNPRGWVKASDAIASNRSAEVKVSGKYKVNSKATSLYSMPDGTMKQVVKQLKPFIGKSFTPSKKVTVGTTNYYFGTVNNLTGWINFNELTLNVPKPVVKPAPVAPQPIKVSSAQMVAKVKLPTSKIYTSVDQKTGVNALDKANRTYYVNKKATYNGSTYYALSDEANNPRGWVKASDAIASNRSAEVKVSGKYKVNSKATSLYSMPDGTMKQVVKQLKPFIGKSFTHSKKVTVNQSVYVYGTLNNIAGWLKQHEISVDRTPVITKSKAVKLIGRTAPKQVLIYKDLKTIKPVTKLIDTQVYVNETAKRNNVPYYKVADNNNKVLGWISSKFIKTAPTATVSWTKSVHTVKAPTGYIYNIPSGADKQRIDKLSAVKGGTLQVIRTDKVGRTLWHKVIYNNNKIGYVSARDLFTQKITKQKAPTTLAAAVSKQMNLGKIHAGSAPKVVFSTPQSAYNVRNATAAEVTKAMNTKDKLTDPVMKYQFLDLGKSEGISAKTLNKLLVGKGALAGQGAAFAKAAQQFNINEVYLIAHAILETGHGSSRLANGLSINSTNTALTSKGKKYFNMYGAKADDNNPEIGGIKYAKAQGWDNQSKAIIGGAKYVRSAYIDHGQRTLHQMRWNPANPATHQYATDINWAAKNAAIIAGMYKTLGLDAVNYVIHEY</sequence>
<comment type="caution">
    <text evidence="19">The sequence shown here is derived from an EMBL/GenBank/DDBJ whole genome shotgun (WGS) entry which is preliminary data.</text>
</comment>
<feature type="domain" description="GW" evidence="18">
    <location>
        <begin position="712"/>
        <end position="787"/>
    </location>
</feature>
<feature type="compositionally biased region" description="Polar residues" evidence="16">
    <location>
        <begin position="69"/>
        <end position="84"/>
    </location>
</feature>
<feature type="region of interest" description="Disordered" evidence="16">
    <location>
        <begin position="32"/>
        <end position="174"/>
    </location>
</feature>
<gene>
    <name evidence="19" type="ORF">ETI04_06280</name>
</gene>
<feature type="compositionally biased region" description="Low complexity" evidence="16">
    <location>
        <begin position="40"/>
        <end position="68"/>
    </location>
</feature>
<feature type="domain" description="GW" evidence="18">
    <location>
        <begin position="636"/>
        <end position="710"/>
    </location>
</feature>
<organism evidence="19 20">
    <name type="scientific">Macrococcoides canis</name>
    <dbReference type="NCBI Taxonomy" id="1855823"/>
    <lineage>
        <taxon>Bacteria</taxon>
        <taxon>Bacillati</taxon>
        <taxon>Bacillota</taxon>
        <taxon>Bacilli</taxon>
        <taxon>Bacillales</taxon>
        <taxon>Staphylococcaceae</taxon>
        <taxon>Macrococcoides</taxon>
    </lineage>
</organism>
<comment type="similarity">
    <text evidence="3">In the N-terminal section; belongs to the N-acetylmuramoyl-L-alanine amidase 2 family.</text>
</comment>
<feature type="domain" description="GW" evidence="18">
    <location>
        <begin position="878"/>
        <end position="953"/>
    </location>
</feature>
<dbReference type="Gene3D" id="2.30.30.170">
    <property type="match status" value="8"/>
</dbReference>
<evidence type="ECO:0000313" key="19">
    <source>
        <dbReference type="EMBL" id="TDM17505.1"/>
    </source>
</evidence>
<dbReference type="InterPro" id="IPR002502">
    <property type="entry name" value="Amidase_domain"/>
</dbReference>
<dbReference type="Pfam" id="PF01832">
    <property type="entry name" value="Glucosaminidase"/>
    <property type="match status" value="1"/>
</dbReference>
<dbReference type="GO" id="GO:0009253">
    <property type="term" value="P:peptidoglycan catabolic process"/>
    <property type="evidence" value="ECO:0007669"/>
    <property type="project" value="InterPro"/>
</dbReference>
<evidence type="ECO:0000256" key="17">
    <source>
        <dbReference type="SAM" id="SignalP"/>
    </source>
</evidence>
<dbReference type="Gene3D" id="3.40.80.10">
    <property type="entry name" value="Peptidoglycan recognition protein-like"/>
    <property type="match status" value="1"/>
</dbReference>
<dbReference type="Pfam" id="PF13457">
    <property type="entry name" value="GW"/>
    <property type="match status" value="8"/>
</dbReference>
<evidence type="ECO:0000256" key="4">
    <source>
        <dbReference type="ARBA" id="ARBA00007974"/>
    </source>
</evidence>
<evidence type="ECO:0000256" key="9">
    <source>
        <dbReference type="ARBA" id="ARBA00022525"/>
    </source>
</evidence>
<evidence type="ECO:0000256" key="5">
    <source>
        <dbReference type="ARBA" id="ARBA00011697"/>
    </source>
</evidence>